<organism evidence="10 11">
    <name type="scientific">Dendrobium nobile</name>
    <name type="common">Orchid</name>
    <dbReference type="NCBI Taxonomy" id="94219"/>
    <lineage>
        <taxon>Eukaryota</taxon>
        <taxon>Viridiplantae</taxon>
        <taxon>Streptophyta</taxon>
        <taxon>Embryophyta</taxon>
        <taxon>Tracheophyta</taxon>
        <taxon>Spermatophyta</taxon>
        <taxon>Magnoliopsida</taxon>
        <taxon>Liliopsida</taxon>
        <taxon>Asparagales</taxon>
        <taxon>Orchidaceae</taxon>
        <taxon>Epidendroideae</taxon>
        <taxon>Malaxideae</taxon>
        <taxon>Dendrobiinae</taxon>
        <taxon>Dendrobium</taxon>
    </lineage>
</organism>
<keyword evidence="4" id="KW-0496">Mitochondrion</keyword>
<dbReference type="SMR" id="A0A8T3A194"/>
<keyword evidence="11" id="KW-1185">Reference proteome</keyword>
<evidence type="ECO:0000256" key="1">
    <source>
        <dbReference type="ARBA" id="ARBA00004637"/>
    </source>
</evidence>
<dbReference type="InterPro" id="IPR023753">
    <property type="entry name" value="FAD/NAD-binding_dom"/>
</dbReference>
<dbReference type="PANTHER" id="PTHR43706:SF23">
    <property type="entry name" value="NADH:UBIQUINONE REDUCTASE (NON-ELECTROGENIC)"/>
    <property type="match status" value="1"/>
</dbReference>
<dbReference type="InterPro" id="IPR036188">
    <property type="entry name" value="FAD/NAD-bd_sf"/>
</dbReference>
<comment type="subcellular location">
    <subcellularLocation>
        <location evidence="1">Mitochondrion inner membrane</location>
        <topology evidence="1">Peripheral membrane protein</topology>
    </subcellularLocation>
</comment>
<evidence type="ECO:0000256" key="6">
    <source>
        <dbReference type="ARBA" id="ARBA00023002"/>
    </source>
</evidence>
<evidence type="ECO:0000256" key="5">
    <source>
        <dbReference type="ARBA" id="ARBA00022827"/>
    </source>
</evidence>
<keyword evidence="4" id="KW-0999">Mitochondrion inner membrane</keyword>
<gene>
    <name evidence="10" type="ORF">KFK09_029339</name>
</gene>
<reference evidence="10" key="1">
    <citation type="journal article" date="2022" name="Front. Genet.">
        <title>Chromosome-Scale Assembly of the Dendrobium nobile Genome Provides Insights Into the Molecular Mechanism of the Biosynthesis of the Medicinal Active Ingredient of Dendrobium.</title>
        <authorList>
            <person name="Xu Q."/>
            <person name="Niu S.-C."/>
            <person name="Li K.-L."/>
            <person name="Zheng P.-J."/>
            <person name="Zhang X.-J."/>
            <person name="Jia Y."/>
            <person name="Liu Y."/>
            <person name="Niu Y.-X."/>
            <person name="Yu L.-H."/>
            <person name="Chen D.-F."/>
            <person name="Zhang G.-Q."/>
        </authorList>
    </citation>
    <scope>NUCLEOTIDE SEQUENCE</scope>
    <source>
        <tissue evidence="10">Leaf</tissue>
    </source>
</reference>
<evidence type="ECO:0000256" key="3">
    <source>
        <dbReference type="ARBA" id="ARBA00022630"/>
    </source>
</evidence>
<dbReference type="Gene3D" id="3.50.50.100">
    <property type="match status" value="1"/>
</dbReference>
<evidence type="ECO:0000256" key="4">
    <source>
        <dbReference type="ARBA" id="ARBA00022792"/>
    </source>
</evidence>
<dbReference type="GO" id="GO:0005743">
    <property type="term" value="C:mitochondrial inner membrane"/>
    <property type="evidence" value="ECO:0007669"/>
    <property type="project" value="UniProtKB-SubCell"/>
</dbReference>
<dbReference type="InterPro" id="IPR045024">
    <property type="entry name" value="NDH-2"/>
</dbReference>
<evidence type="ECO:0000256" key="2">
    <source>
        <dbReference type="ARBA" id="ARBA00005272"/>
    </source>
</evidence>
<dbReference type="GO" id="GO:0003954">
    <property type="term" value="F:NADH dehydrogenase activity"/>
    <property type="evidence" value="ECO:0007669"/>
    <property type="project" value="InterPro"/>
</dbReference>
<evidence type="ECO:0000256" key="7">
    <source>
        <dbReference type="ARBA" id="ARBA00023027"/>
    </source>
</evidence>
<name>A0A8T3A194_DENNO</name>
<accession>A0A8T3A194</accession>
<keyword evidence="4" id="KW-0472">Membrane</keyword>
<keyword evidence="6" id="KW-0560">Oxidoreductase</keyword>
<proteinExistence type="inferred from homology"/>
<feature type="domain" description="FAD/NAD(P)-binding" evidence="9">
    <location>
        <begin position="55"/>
        <end position="372"/>
    </location>
</feature>
<keyword evidence="5" id="KW-0274">FAD</keyword>
<dbReference type="Proteomes" id="UP000829196">
    <property type="component" value="Unassembled WGS sequence"/>
</dbReference>
<keyword evidence="3" id="KW-0285">Flavoprotein</keyword>
<comment type="catalytic activity">
    <reaction evidence="8">
        <text>a ubiquinone + NADH + H(+) = a ubiquinol + NAD(+)</text>
        <dbReference type="Rhea" id="RHEA:23152"/>
        <dbReference type="Rhea" id="RHEA-COMP:9565"/>
        <dbReference type="Rhea" id="RHEA-COMP:9566"/>
        <dbReference type="ChEBI" id="CHEBI:15378"/>
        <dbReference type="ChEBI" id="CHEBI:16389"/>
        <dbReference type="ChEBI" id="CHEBI:17976"/>
        <dbReference type="ChEBI" id="CHEBI:57540"/>
        <dbReference type="ChEBI" id="CHEBI:57945"/>
    </reaction>
</comment>
<evidence type="ECO:0000313" key="11">
    <source>
        <dbReference type="Proteomes" id="UP000829196"/>
    </source>
</evidence>
<dbReference type="OrthoDB" id="3244603at2759"/>
<comment type="caution">
    <text evidence="10">The sequence shown here is derived from an EMBL/GenBank/DDBJ whole genome shotgun (WGS) entry which is preliminary data.</text>
</comment>
<protein>
    <recommendedName>
        <fullName evidence="9">FAD/NAD(P)-binding domain-containing protein</fullName>
    </recommendedName>
</protein>
<comment type="similarity">
    <text evidence="2">Belongs to the NADH dehydrogenase family.</text>
</comment>
<dbReference type="AlphaFoldDB" id="A0A8T3A194"/>
<dbReference type="Pfam" id="PF07992">
    <property type="entry name" value="Pyr_redox_2"/>
    <property type="match status" value="1"/>
</dbReference>
<dbReference type="EMBL" id="JAGYWB010000027">
    <property type="protein sequence ID" value="KAI0486591.1"/>
    <property type="molecule type" value="Genomic_DNA"/>
</dbReference>
<dbReference type="PANTHER" id="PTHR43706">
    <property type="entry name" value="NADH DEHYDROGENASE"/>
    <property type="match status" value="1"/>
</dbReference>
<evidence type="ECO:0000259" key="9">
    <source>
        <dbReference type="Pfam" id="PF07992"/>
    </source>
</evidence>
<dbReference type="SUPFAM" id="SSF51905">
    <property type="entry name" value="FAD/NAD(P)-binding domain"/>
    <property type="match status" value="2"/>
</dbReference>
<evidence type="ECO:0000313" key="10">
    <source>
        <dbReference type="EMBL" id="KAI0486591.1"/>
    </source>
</evidence>
<keyword evidence="7" id="KW-0520">NAD</keyword>
<evidence type="ECO:0000256" key="8">
    <source>
        <dbReference type="ARBA" id="ARBA00049010"/>
    </source>
</evidence>
<sequence>MRFTAFSNKAARMVRHPGFYKFDVLIAIRGGGVVAYVDSRSDPSSEYAHAGPKKKLVVLGIGCAGTSFLKNLDTSLYDVWVISPRNFFTFTPLLPRVICGIVEPRSIVEPIRNIMRKKTRPIQFFEAECYNIDPTNKKVLCRSTIGTNLDVNGEFELDYDYLVVSLGTRPNTFNTPGVSEHCHFLKEYQTLIRIINVWEEIEDAHRIRRSVMNCFERASLPNLSEEERKKSLHFVVISGGPTGVEFLYHNAVELVKMSLIEAGEHILTMFDKKITQFTEEKFQWDGIDVKTSIKVVKVHGDSITKTNSSTGEVNIPYGMAIWSTSFGTRLIILGFMKQFDLGNLRVLETDEWLRVLGCENIYALGDCSIIAQQKVMGCGQSYYDTLTVKEIKDVLEDIERYPQVALYLKTTQMKYFLDLLKEFKKDHSQVDSQVKMLPALAQVAAQEGEYLAKCFNKMKFCEENLEGPIRIRGEGRHHFKPIRWKRDEGGGLLPPPVELLSRVCQFSQHRHNITALPKNHLILKVKIWKLLFRLAPTWLYSQEGYSTGSTHT</sequence>